<protein>
    <submittedName>
        <fullName evidence="4">ATP/GTP-binding protein</fullName>
    </submittedName>
</protein>
<dbReference type="InterPro" id="IPR013783">
    <property type="entry name" value="Ig-like_fold"/>
</dbReference>
<reference evidence="4 5" key="1">
    <citation type="journal article" date="2019" name="Int. J. Syst. Evol. Microbiol.">
        <title>The Global Catalogue of Microorganisms (GCM) 10K type strain sequencing project: providing services to taxonomists for standard genome sequencing and annotation.</title>
        <authorList>
            <consortium name="The Broad Institute Genomics Platform"/>
            <consortium name="The Broad Institute Genome Sequencing Center for Infectious Disease"/>
            <person name="Wu L."/>
            <person name="Ma J."/>
        </authorList>
    </citation>
    <scope>NUCLEOTIDE SEQUENCE [LARGE SCALE GENOMIC DNA]</scope>
    <source>
        <strain evidence="4 5">JCM 4505</strain>
    </source>
</reference>
<feature type="region of interest" description="Disordered" evidence="1">
    <location>
        <begin position="46"/>
        <end position="93"/>
    </location>
</feature>
<feature type="domain" description="PKD" evidence="3">
    <location>
        <begin position="208"/>
        <end position="254"/>
    </location>
</feature>
<evidence type="ECO:0000259" key="3">
    <source>
        <dbReference type="PROSITE" id="PS50093"/>
    </source>
</evidence>
<sequence length="288" mass="29054">MLRRRAGAVGALILFASSPSTASADDPVSVGNCYLHVCVEVNVPGRPPAHSNTGQQTGGSSTGSGSSTDGLGRDCSFRPMDPPPPAGSALWQGHSPGDGAVYLDPCGLGNGITDGDNLAGAGRAFWAQNPPGAVVVDPAVLAQRAVDSMLLRPPAIGIVPKPGGVGVVGMPVYMWTATGPETYGPNVASASAGAVTVTATARVAKIVWAMGDGTTVTCTTPGTPYRAEFGKNPSPDCGHSYRTPGKYHVTATSTWAIDWTGGGQSGQLTEVRSSGVDIAVGEVQVVGQ</sequence>
<organism evidence="4 5">
    <name type="scientific">Streptomyces polychromogenes</name>
    <dbReference type="NCBI Taxonomy" id="67342"/>
    <lineage>
        <taxon>Bacteria</taxon>
        <taxon>Bacillati</taxon>
        <taxon>Actinomycetota</taxon>
        <taxon>Actinomycetes</taxon>
        <taxon>Kitasatosporales</taxon>
        <taxon>Streptomycetaceae</taxon>
        <taxon>Streptomyces</taxon>
    </lineage>
</organism>
<evidence type="ECO:0000256" key="1">
    <source>
        <dbReference type="SAM" id="MobiDB-lite"/>
    </source>
</evidence>
<dbReference type="EMBL" id="BAAABV010000005">
    <property type="protein sequence ID" value="GAA0270007.1"/>
    <property type="molecule type" value="Genomic_DNA"/>
</dbReference>
<dbReference type="InterPro" id="IPR035986">
    <property type="entry name" value="PKD_dom_sf"/>
</dbReference>
<evidence type="ECO:0000256" key="2">
    <source>
        <dbReference type="SAM" id="SignalP"/>
    </source>
</evidence>
<dbReference type="Proteomes" id="UP001501867">
    <property type="component" value="Unassembled WGS sequence"/>
</dbReference>
<keyword evidence="2" id="KW-0732">Signal</keyword>
<comment type="caution">
    <text evidence="4">The sequence shown here is derived from an EMBL/GenBank/DDBJ whole genome shotgun (WGS) entry which is preliminary data.</text>
</comment>
<dbReference type="PROSITE" id="PS50093">
    <property type="entry name" value="PKD"/>
    <property type="match status" value="1"/>
</dbReference>
<dbReference type="Gene3D" id="2.60.40.10">
    <property type="entry name" value="Immunoglobulins"/>
    <property type="match status" value="1"/>
</dbReference>
<keyword evidence="5" id="KW-1185">Reference proteome</keyword>
<feature type="chain" id="PRO_5047439566" evidence="2">
    <location>
        <begin position="23"/>
        <end position="288"/>
    </location>
</feature>
<evidence type="ECO:0000313" key="5">
    <source>
        <dbReference type="Proteomes" id="UP001501867"/>
    </source>
</evidence>
<proteinExistence type="predicted"/>
<feature type="signal peptide" evidence="2">
    <location>
        <begin position="1"/>
        <end position="22"/>
    </location>
</feature>
<name>A0ABN0V1B6_9ACTN</name>
<gene>
    <name evidence="4" type="ORF">GCM10010302_04460</name>
</gene>
<accession>A0ABN0V1B6</accession>
<dbReference type="InterPro" id="IPR000601">
    <property type="entry name" value="PKD_dom"/>
</dbReference>
<evidence type="ECO:0000313" key="4">
    <source>
        <dbReference type="EMBL" id="GAA0270007.1"/>
    </source>
</evidence>
<dbReference type="SUPFAM" id="SSF49299">
    <property type="entry name" value="PKD domain"/>
    <property type="match status" value="1"/>
</dbReference>